<evidence type="ECO:0000313" key="2">
    <source>
        <dbReference type="EMBL" id="UXZ04071.1"/>
    </source>
</evidence>
<organism evidence="2 3">
    <name type="scientific">Moraxella nasicaprae</name>
    <dbReference type="NCBI Taxonomy" id="2904122"/>
    <lineage>
        <taxon>Bacteria</taxon>
        <taxon>Pseudomonadati</taxon>
        <taxon>Pseudomonadota</taxon>
        <taxon>Gammaproteobacteria</taxon>
        <taxon>Moraxellales</taxon>
        <taxon>Moraxellaceae</taxon>
        <taxon>Moraxella</taxon>
    </lineage>
</organism>
<evidence type="ECO:0000256" key="1">
    <source>
        <dbReference type="SAM" id="Phobius"/>
    </source>
</evidence>
<feature type="transmembrane region" description="Helical" evidence="1">
    <location>
        <begin position="42"/>
        <end position="66"/>
    </location>
</feature>
<protein>
    <submittedName>
        <fullName evidence="2">Uncharacterized protein</fullName>
    </submittedName>
</protein>
<keyword evidence="3" id="KW-1185">Reference proteome</keyword>
<dbReference type="EMBL" id="CP089977">
    <property type="protein sequence ID" value="UXZ04071.1"/>
    <property type="molecule type" value="Genomic_DNA"/>
</dbReference>
<keyword evidence="1" id="KW-0472">Membrane</keyword>
<name>A0ABY6F1X2_9GAMM</name>
<proteinExistence type="predicted"/>
<keyword evidence="1" id="KW-0812">Transmembrane</keyword>
<gene>
    <name evidence="2" type="ORF">LU297_05475</name>
</gene>
<reference evidence="2" key="1">
    <citation type="submission" date="2021-12" db="EMBL/GenBank/DDBJ databases">
        <title>taxonomy of Moraxella sp. ZY201224.</title>
        <authorList>
            <person name="Li F."/>
        </authorList>
    </citation>
    <scope>NUCLEOTIDE SEQUENCE</scope>
    <source>
        <strain evidence="2">ZY201224</strain>
    </source>
</reference>
<feature type="transmembrane region" description="Helical" evidence="1">
    <location>
        <begin position="78"/>
        <end position="100"/>
    </location>
</feature>
<dbReference type="Proteomes" id="UP001063782">
    <property type="component" value="Chromosome"/>
</dbReference>
<accession>A0ABY6F1X2</accession>
<sequence>MKITKSSIKYLIALSSWIYYIGFVFYQYLVSESSLLDTLAGLFAGVFAPFVLPETAIVAFMAMLATMIISGVNWRYKFLLIAVLQWLYVASAFFVMAAIASI</sequence>
<keyword evidence="1" id="KW-1133">Transmembrane helix</keyword>
<feature type="transmembrane region" description="Helical" evidence="1">
    <location>
        <begin position="12"/>
        <end position="30"/>
    </location>
</feature>
<dbReference type="RefSeq" id="WP_263075550.1">
    <property type="nucleotide sequence ID" value="NZ_CP089977.1"/>
</dbReference>
<evidence type="ECO:0000313" key="3">
    <source>
        <dbReference type="Proteomes" id="UP001063782"/>
    </source>
</evidence>